<feature type="repeat" description="ANK" evidence="3">
    <location>
        <begin position="151"/>
        <end position="183"/>
    </location>
</feature>
<dbReference type="SUPFAM" id="SSF48403">
    <property type="entry name" value="Ankyrin repeat"/>
    <property type="match status" value="1"/>
</dbReference>
<dbReference type="PROSITE" id="PS50297">
    <property type="entry name" value="ANK_REP_REGION"/>
    <property type="match status" value="3"/>
</dbReference>
<keyword evidence="1" id="KW-0677">Repeat</keyword>
<sequence length="416" mass="46628">MSDRQQRLKDTEPQADMEDSATRGLAFMLQIQYAVDKGWSDSDAEWDSETSVDGQEEFRDSSSDQDSSGDSSEPHVSDSTEGNQQPEEDVSLSQVRCAGLRRLLKRKSKRHTNFSNIISKALFKFAERGLHEEAKVLLEFEADLDYTDTETGYTPLHAAVERGDAKMVEILMMCDASASETYGETDETPLVMACLSGELECVRMMLEHGADVNGEDDDGKTPLMRLVEEKGSFQVMELLLEKGADVNSDLLEPVLYELFECSQEPIRYGVEAVRLLLRHGFKPQCCSQQSLLKLSLTAFDRLFSLASLLCEREDTLEPDHDECWSRLDVLREALTDALRGRSEAEARALVDKANVLLDLPIVHPSPLRFTLRPVRRPTGAGSGHRGAEWAVDTEPARESGRPRRGRKRRISEAVLL</sequence>
<proteinExistence type="predicted"/>
<keyword evidence="2 3" id="KW-0040">ANK repeat</keyword>
<evidence type="ECO:0000256" key="2">
    <source>
        <dbReference type="ARBA" id="ARBA00023043"/>
    </source>
</evidence>
<dbReference type="PANTHER" id="PTHR24123">
    <property type="entry name" value="ANKYRIN REPEAT-CONTAINING"/>
    <property type="match status" value="1"/>
</dbReference>
<accession>A0A8C6TQK6</accession>
<dbReference type="PROSITE" id="PS50088">
    <property type="entry name" value="ANK_REPEAT"/>
    <property type="match status" value="3"/>
</dbReference>
<dbReference type="SMART" id="SM00248">
    <property type="entry name" value="ANK"/>
    <property type="match status" value="3"/>
</dbReference>
<reference evidence="5" key="1">
    <citation type="submission" date="2025-08" db="UniProtKB">
        <authorList>
            <consortium name="Ensembl"/>
        </authorList>
    </citation>
    <scope>IDENTIFICATION</scope>
</reference>
<dbReference type="InterPro" id="IPR002110">
    <property type="entry name" value="Ankyrin_rpt"/>
</dbReference>
<feature type="repeat" description="ANK" evidence="3">
    <location>
        <begin position="218"/>
        <end position="247"/>
    </location>
</feature>
<dbReference type="Gene3D" id="1.25.40.20">
    <property type="entry name" value="Ankyrin repeat-containing domain"/>
    <property type="match status" value="1"/>
</dbReference>
<dbReference type="PANTHER" id="PTHR24123:SF33">
    <property type="entry name" value="PROTEIN HOS4"/>
    <property type="match status" value="1"/>
</dbReference>
<protein>
    <submittedName>
        <fullName evidence="5">Uncharacterized protein</fullName>
    </submittedName>
</protein>
<name>A0A8C6TQK6_9GOBI</name>
<evidence type="ECO:0000313" key="6">
    <source>
        <dbReference type="Proteomes" id="UP000694523"/>
    </source>
</evidence>
<feature type="compositionally biased region" description="Basic and acidic residues" evidence="4">
    <location>
        <begin position="1"/>
        <end position="12"/>
    </location>
</feature>
<feature type="region of interest" description="Disordered" evidence="4">
    <location>
        <begin position="373"/>
        <end position="405"/>
    </location>
</feature>
<feature type="region of interest" description="Disordered" evidence="4">
    <location>
        <begin position="40"/>
        <end position="92"/>
    </location>
</feature>
<dbReference type="Proteomes" id="UP000694523">
    <property type="component" value="Unplaced"/>
</dbReference>
<feature type="repeat" description="ANK" evidence="3">
    <location>
        <begin position="185"/>
        <end position="217"/>
    </location>
</feature>
<dbReference type="PRINTS" id="PR01415">
    <property type="entry name" value="ANKYRIN"/>
</dbReference>
<evidence type="ECO:0000313" key="5">
    <source>
        <dbReference type="Ensembl" id="ENSNMLP00000021824.1"/>
    </source>
</evidence>
<feature type="region of interest" description="Disordered" evidence="4">
    <location>
        <begin position="1"/>
        <end position="21"/>
    </location>
</feature>
<dbReference type="InterPro" id="IPR036770">
    <property type="entry name" value="Ankyrin_rpt-contain_sf"/>
</dbReference>
<dbReference type="InterPro" id="IPR051165">
    <property type="entry name" value="Multifunctional_ANK_Repeat"/>
</dbReference>
<dbReference type="Ensembl" id="ENSNMLT00000024466.1">
    <property type="protein sequence ID" value="ENSNMLP00000021824.1"/>
    <property type="gene ID" value="ENSNMLG00000014160.1"/>
</dbReference>
<organism evidence="5 6">
    <name type="scientific">Neogobius melanostomus</name>
    <name type="common">round goby</name>
    <dbReference type="NCBI Taxonomy" id="47308"/>
    <lineage>
        <taxon>Eukaryota</taxon>
        <taxon>Metazoa</taxon>
        <taxon>Chordata</taxon>
        <taxon>Craniata</taxon>
        <taxon>Vertebrata</taxon>
        <taxon>Euteleostomi</taxon>
        <taxon>Actinopterygii</taxon>
        <taxon>Neopterygii</taxon>
        <taxon>Teleostei</taxon>
        <taxon>Neoteleostei</taxon>
        <taxon>Acanthomorphata</taxon>
        <taxon>Gobiaria</taxon>
        <taxon>Gobiiformes</taxon>
        <taxon>Gobioidei</taxon>
        <taxon>Gobiidae</taxon>
        <taxon>Benthophilinae</taxon>
        <taxon>Neogobiini</taxon>
        <taxon>Neogobius</taxon>
    </lineage>
</organism>
<dbReference type="Pfam" id="PF12796">
    <property type="entry name" value="Ank_2"/>
    <property type="match status" value="2"/>
</dbReference>
<reference evidence="5" key="2">
    <citation type="submission" date="2025-09" db="UniProtKB">
        <authorList>
            <consortium name="Ensembl"/>
        </authorList>
    </citation>
    <scope>IDENTIFICATION</scope>
</reference>
<evidence type="ECO:0000256" key="3">
    <source>
        <dbReference type="PROSITE-ProRule" id="PRU00023"/>
    </source>
</evidence>
<evidence type="ECO:0000256" key="1">
    <source>
        <dbReference type="ARBA" id="ARBA00022737"/>
    </source>
</evidence>
<evidence type="ECO:0000256" key="4">
    <source>
        <dbReference type="SAM" id="MobiDB-lite"/>
    </source>
</evidence>
<dbReference type="AlphaFoldDB" id="A0A8C6TQK6"/>
<keyword evidence="6" id="KW-1185">Reference proteome</keyword>